<feature type="transmembrane region" description="Helical" evidence="15">
    <location>
        <begin position="610"/>
        <end position="631"/>
    </location>
</feature>
<dbReference type="InterPro" id="IPR027256">
    <property type="entry name" value="P-typ_ATPase_IB"/>
</dbReference>
<dbReference type="Pfam" id="PF01145">
    <property type="entry name" value="Band_7"/>
    <property type="match status" value="1"/>
</dbReference>
<comment type="catalytic activity">
    <reaction evidence="14">
        <text>Zn(2+)(in) + ATP + H2O = Zn(2+)(out) + ADP + phosphate + H(+)</text>
        <dbReference type="Rhea" id="RHEA:20621"/>
        <dbReference type="ChEBI" id="CHEBI:15377"/>
        <dbReference type="ChEBI" id="CHEBI:15378"/>
        <dbReference type="ChEBI" id="CHEBI:29105"/>
        <dbReference type="ChEBI" id="CHEBI:30616"/>
        <dbReference type="ChEBI" id="CHEBI:43474"/>
        <dbReference type="ChEBI" id="CHEBI:456216"/>
        <dbReference type="EC" id="7.2.2.12"/>
    </reaction>
</comment>
<feature type="region of interest" description="Disordered" evidence="16">
    <location>
        <begin position="991"/>
        <end position="1027"/>
    </location>
</feature>
<evidence type="ECO:0000256" key="3">
    <source>
        <dbReference type="ARBA" id="ARBA00006024"/>
    </source>
</evidence>
<name>A0A5B9WA54_9BACT</name>
<organism evidence="18 19">
    <name type="scientific">Aquisphaera giovannonii</name>
    <dbReference type="NCBI Taxonomy" id="406548"/>
    <lineage>
        <taxon>Bacteria</taxon>
        <taxon>Pseudomonadati</taxon>
        <taxon>Planctomycetota</taxon>
        <taxon>Planctomycetia</taxon>
        <taxon>Isosphaerales</taxon>
        <taxon>Isosphaeraceae</taxon>
        <taxon>Aquisphaera</taxon>
    </lineage>
</organism>
<evidence type="ECO:0000256" key="8">
    <source>
        <dbReference type="ARBA" id="ARBA00022741"/>
    </source>
</evidence>
<dbReference type="Gene3D" id="3.40.1110.10">
    <property type="entry name" value="Calcium-transporting ATPase, cytoplasmic domain N"/>
    <property type="match status" value="1"/>
</dbReference>
<dbReference type="SUPFAM" id="SSF117892">
    <property type="entry name" value="Band 7/SPFH domain"/>
    <property type="match status" value="1"/>
</dbReference>
<dbReference type="InterPro" id="IPR010201">
    <property type="entry name" value="HflK"/>
</dbReference>
<comment type="subcellular location">
    <subcellularLocation>
        <location evidence="2">Cell membrane</location>
        <topology evidence="2">Multi-pass membrane protein</topology>
    </subcellularLocation>
    <subcellularLocation>
        <location evidence="1">Membrane</location>
        <topology evidence="1">Single-pass membrane protein</topology>
    </subcellularLocation>
</comment>
<evidence type="ECO:0000256" key="14">
    <source>
        <dbReference type="ARBA" id="ARBA00047308"/>
    </source>
</evidence>
<dbReference type="GO" id="GO:0046872">
    <property type="term" value="F:metal ion binding"/>
    <property type="evidence" value="ECO:0007669"/>
    <property type="project" value="UniProtKB-KW"/>
</dbReference>
<dbReference type="InterPro" id="IPR044492">
    <property type="entry name" value="P_typ_ATPase_HD_dom"/>
</dbReference>
<comment type="similarity">
    <text evidence="4">Belongs to the band 7/mec-2 family. HflK subfamily.</text>
</comment>
<dbReference type="Proteomes" id="UP000324233">
    <property type="component" value="Chromosome"/>
</dbReference>
<dbReference type="InterPro" id="IPR051014">
    <property type="entry name" value="Cation_Transport_ATPase_IB"/>
</dbReference>
<evidence type="ECO:0000256" key="7">
    <source>
        <dbReference type="ARBA" id="ARBA00022723"/>
    </source>
</evidence>
<dbReference type="PROSITE" id="PS00154">
    <property type="entry name" value="ATPASE_E1_E2"/>
    <property type="match status" value="1"/>
</dbReference>
<feature type="transmembrane region" description="Helical" evidence="15">
    <location>
        <begin position="261"/>
        <end position="282"/>
    </location>
</feature>
<feature type="transmembrane region" description="Helical" evidence="15">
    <location>
        <begin position="698"/>
        <end position="719"/>
    </location>
</feature>
<evidence type="ECO:0000256" key="11">
    <source>
        <dbReference type="ARBA" id="ARBA00022989"/>
    </source>
</evidence>
<dbReference type="SUPFAM" id="SSF81665">
    <property type="entry name" value="Calcium ATPase, transmembrane domain M"/>
    <property type="match status" value="1"/>
</dbReference>
<dbReference type="NCBIfam" id="TIGR01511">
    <property type="entry name" value="ATPase-IB1_Cu"/>
    <property type="match status" value="1"/>
</dbReference>
<evidence type="ECO:0000256" key="9">
    <source>
        <dbReference type="ARBA" id="ARBA00022840"/>
    </source>
</evidence>
<evidence type="ECO:0000256" key="16">
    <source>
        <dbReference type="SAM" id="MobiDB-lite"/>
    </source>
</evidence>
<evidence type="ECO:0000256" key="10">
    <source>
        <dbReference type="ARBA" id="ARBA00022967"/>
    </source>
</evidence>
<dbReference type="Pfam" id="PF00122">
    <property type="entry name" value="E1-E2_ATPase"/>
    <property type="match status" value="1"/>
</dbReference>
<protein>
    <recommendedName>
        <fullName evidence="13">P-type Zn(2+) transporter</fullName>
        <ecNumber evidence="13">7.2.2.12</ecNumber>
    </recommendedName>
</protein>
<evidence type="ECO:0000313" key="19">
    <source>
        <dbReference type="Proteomes" id="UP000324233"/>
    </source>
</evidence>
<dbReference type="InterPro" id="IPR023214">
    <property type="entry name" value="HAD_sf"/>
</dbReference>
<dbReference type="Gene3D" id="2.70.150.10">
    <property type="entry name" value="Calcium-transporting ATPase, cytoplasmic transduction domain A"/>
    <property type="match status" value="1"/>
</dbReference>
<feature type="region of interest" description="Disordered" evidence="16">
    <location>
        <begin position="1"/>
        <end position="27"/>
    </location>
</feature>
<dbReference type="FunFam" id="2.70.150.10:FF:000020">
    <property type="entry name" value="Copper-exporting P-type ATPase A"/>
    <property type="match status" value="1"/>
</dbReference>
<dbReference type="GO" id="GO:0016463">
    <property type="term" value="F:P-type zinc transporter activity"/>
    <property type="evidence" value="ECO:0007669"/>
    <property type="project" value="UniProtKB-EC"/>
</dbReference>
<dbReference type="PANTHER" id="PTHR48085:SF5">
    <property type="entry name" value="CADMIUM_ZINC-TRANSPORTING ATPASE HMA4-RELATED"/>
    <property type="match status" value="1"/>
</dbReference>
<dbReference type="Pfam" id="PF00702">
    <property type="entry name" value="Hydrolase"/>
    <property type="match status" value="1"/>
</dbReference>
<evidence type="ECO:0000256" key="6">
    <source>
        <dbReference type="ARBA" id="ARBA00022692"/>
    </source>
</evidence>
<dbReference type="InterPro" id="IPR059000">
    <property type="entry name" value="ATPase_P-type_domA"/>
</dbReference>
<dbReference type="CDD" id="cd03404">
    <property type="entry name" value="SPFH_HflK"/>
    <property type="match status" value="1"/>
</dbReference>
<dbReference type="SFLD" id="SFLDG00002">
    <property type="entry name" value="C1.7:_P-type_atpase_like"/>
    <property type="match status" value="1"/>
</dbReference>
<feature type="transmembrane region" description="Helical" evidence="15">
    <location>
        <begin position="637"/>
        <end position="659"/>
    </location>
</feature>
<dbReference type="SUPFAM" id="SSF81653">
    <property type="entry name" value="Calcium ATPase, transduction domain A"/>
    <property type="match status" value="1"/>
</dbReference>
<feature type="transmembrane region" description="Helical" evidence="15">
    <location>
        <begin position="60"/>
        <end position="81"/>
    </location>
</feature>
<dbReference type="KEGG" id="agv:OJF2_60240"/>
<dbReference type="GO" id="GO:0060003">
    <property type="term" value="P:copper ion export"/>
    <property type="evidence" value="ECO:0007669"/>
    <property type="project" value="UniProtKB-ARBA"/>
</dbReference>
<dbReference type="InterPro" id="IPR023299">
    <property type="entry name" value="ATPase_P-typ_cyto_dom_N"/>
</dbReference>
<evidence type="ECO:0000256" key="2">
    <source>
        <dbReference type="ARBA" id="ARBA00004651"/>
    </source>
</evidence>
<dbReference type="InterPro" id="IPR036412">
    <property type="entry name" value="HAD-like_sf"/>
</dbReference>
<evidence type="ECO:0000256" key="15">
    <source>
        <dbReference type="RuleBase" id="RU362081"/>
    </source>
</evidence>
<dbReference type="InterPro" id="IPR036013">
    <property type="entry name" value="Band_7/SPFH_dom_sf"/>
</dbReference>
<evidence type="ECO:0000259" key="17">
    <source>
        <dbReference type="SMART" id="SM00244"/>
    </source>
</evidence>
<dbReference type="InterPro" id="IPR001757">
    <property type="entry name" value="P_typ_ATPase"/>
</dbReference>
<keyword evidence="10" id="KW-1278">Translocase</keyword>
<feature type="transmembrane region" description="Helical" evidence="15">
    <location>
        <begin position="32"/>
        <end position="48"/>
    </location>
</feature>
<gene>
    <name evidence="18" type="primary">copA_3</name>
    <name evidence="18" type="ORF">OJF2_60240</name>
</gene>
<dbReference type="InterPro" id="IPR001107">
    <property type="entry name" value="Band_7"/>
</dbReference>
<dbReference type="InterPro" id="IPR008250">
    <property type="entry name" value="ATPase_P-typ_transduc_dom_A_sf"/>
</dbReference>
<dbReference type="GO" id="GO:0016887">
    <property type="term" value="F:ATP hydrolysis activity"/>
    <property type="evidence" value="ECO:0007669"/>
    <property type="project" value="InterPro"/>
</dbReference>
<dbReference type="SFLD" id="SFLDS00003">
    <property type="entry name" value="Haloacid_Dehalogenase"/>
    <property type="match status" value="1"/>
</dbReference>
<dbReference type="GO" id="GO:0005886">
    <property type="term" value="C:plasma membrane"/>
    <property type="evidence" value="ECO:0007669"/>
    <property type="project" value="UniProtKB-SubCell"/>
</dbReference>
<dbReference type="SUPFAM" id="SSF56784">
    <property type="entry name" value="HAD-like"/>
    <property type="match status" value="1"/>
</dbReference>
<keyword evidence="7 15" id="KW-0479">Metal-binding</keyword>
<feature type="domain" description="Band 7" evidence="17">
    <location>
        <begin position="713"/>
        <end position="896"/>
    </location>
</feature>
<keyword evidence="19" id="KW-1185">Reference proteome</keyword>
<dbReference type="PRINTS" id="PR00119">
    <property type="entry name" value="CATATPASE"/>
</dbReference>
<dbReference type="NCBIfam" id="TIGR01525">
    <property type="entry name" value="ATPase-IB_hvy"/>
    <property type="match status" value="1"/>
</dbReference>
<proteinExistence type="inferred from homology"/>
<evidence type="ECO:0000313" key="18">
    <source>
        <dbReference type="EMBL" id="QEH37433.1"/>
    </source>
</evidence>
<evidence type="ECO:0000256" key="13">
    <source>
        <dbReference type="ARBA" id="ARBA00039097"/>
    </source>
</evidence>
<accession>A0A5B9WA54</accession>
<dbReference type="AlphaFoldDB" id="A0A5B9WA54"/>
<dbReference type="PANTHER" id="PTHR48085">
    <property type="entry name" value="CADMIUM/ZINC-TRANSPORTING ATPASE HMA2-RELATED"/>
    <property type="match status" value="1"/>
</dbReference>
<keyword evidence="8 15" id="KW-0547">Nucleotide-binding</keyword>
<keyword evidence="6 15" id="KW-0812">Transmembrane</keyword>
<keyword evidence="5 15" id="KW-1003">Cell membrane</keyword>
<dbReference type="Gene3D" id="3.30.479.30">
    <property type="entry name" value="Band 7 domain"/>
    <property type="match status" value="1"/>
</dbReference>
<keyword evidence="9 15" id="KW-0067">ATP-binding</keyword>
<dbReference type="SFLD" id="SFLDF00027">
    <property type="entry name" value="p-type_atpase"/>
    <property type="match status" value="1"/>
</dbReference>
<feature type="transmembrane region" description="Helical" evidence="15">
    <location>
        <begin position="294"/>
        <end position="320"/>
    </location>
</feature>
<dbReference type="GO" id="GO:0005524">
    <property type="term" value="F:ATP binding"/>
    <property type="evidence" value="ECO:0007669"/>
    <property type="project" value="UniProtKB-UniRule"/>
</dbReference>
<dbReference type="NCBIfam" id="TIGR01494">
    <property type="entry name" value="ATPase_P-type"/>
    <property type="match status" value="2"/>
</dbReference>
<evidence type="ECO:0000256" key="4">
    <source>
        <dbReference type="ARBA" id="ARBA00006971"/>
    </source>
</evidence>
<dbReference type="SMART" id="SM00244">
    <property type="entry name" value="PHB"/>
    <property type="match status" value="1"/>
</dbReference>
<evidence type="ECO:0000256" key="12">
    <source>
        <dbReference type="ARBA" id="ARBA00023136"/>
    </source>
</evidence>
<dbReference type="EC" id="7.2.2.12" evidence="13"/>
<sequence precursor="true">MHREYQPDELSPLDADPFSAARRDREGGGDRGPYLFTAILGLLLGLDLGRDAIGLGPPPFLPAGLSLTHVAAVLGAVRIVYGALEALVHRRIGADFALAQACLAALVLGQPFVATEVVFIALVGEVLEAFTFSRTRKALGRLVGQAPRTARVVRDGREQEVPARDVAVGELAIIREGERIPVDGAIEEGRSTVDQSAINGESIPADKGPGDAVFAGTLNQYGVIRVRAERVGRESTFGQVVRLVSEARRRKAEVERLADRLARYFLPAVELAAILTLAAGYLRGWPDVWSRTVAVLVVACPCALVLATPAAMLASMAWLARRGVLIKGGYALERLAACDTFAFDKTGTLTEGRPRVASIVPLGGLDEAGLLGMAAAAEQGSRHPLALAVVAGARTRGIEPGPAGDVGVLPGAGVEATVPAGAGAGSGRILVGNRRLLAARGVALGEDVESNLRELDGRGETPLLVARDGAAVGLIGLRDAIRPEAHEAIHELKHLKVGEFAVLTGDRETVARGVARRLHIETVLAERMPADKAAWIRERQQAGRRVAMVGDGINDAPALAQADAGLAIGGMGADLAAEAGDFALMGDALRVLPELVELSRATVRVIRQNIVGFAFGLNGVAMLTASLGLLGPVAAAVLHQAGSLLVLLNAMRLLAFGGWGDLPPVRGLRALGQRIGRLDDRIDPEAARRWLIGRRRPILGAALGLAAMAYAAGGISRIGPGEVGLVSRFGGYRGALGPGFHWRWPPPIERVVAVEPEKVRGLEIGFRGASAGEDAEAFEESGGDGLLLTGDGQLLELSATVQYAIDARRADAARTFALGIDRPEAVIASIAEASVRKVVSRRRLLDLLTSGRLEAEKAAAAEMAPHAGRLGARIDAVLFRAIRPPAAVLDAYRDVSRAESDRRRRAIEAEARASERITLAGAAASTTVGAAEALREASLARAGGRADAFVYELEARRSAPGLSDFRRYWEAISEALADRPKLILAAPSPKPQRLFLTAPPPPPLAPSAATAGDDPSPPQPTASGGHR</sequence>
<dbReference type="Gene3D" id="3.40.50.1000">
    <property type="entry name" value="HAD superfamily/HAD-like"/>
    <property type="match status" value="1"/>
</dbReference>
<comment type="similarity">
    <text evidence="3 15">Belongs to the cation transport ATPase (P-type) (TC 3.A.3) family. Type IB subfamily.</text>
</comment>
<evidence type="ECO:0000256" key="1">
    <source>
        <dbReference type="ARBA" id="ARBA00004167"/>
    </source>
</evidence>
<dbReference type="InterPro" id="IPR018303">
    <property type="entry name" value="ATPase_P-typ_P_site"/>
</dbReference>
<keyword evidence="11 15" id="KW-1133">Transmembrane helix</keyword>
<evidence type="ECO:0000256" key="5">
    <source>
        <dbReference type="ARBA" id="ARBA00022475"/>
    </source>
</evidence>
<dbReference type="InterPro" id="IPR023298">
    <property type="entry name" value="ATPase_P-typ_TM_dom_sf"/>
</dbReference>
<dbReference type="EMBL" id="CP042997">
    <property type="protein sequence ID" value="QEH37433.1"/>
    <property type="molecule type" value="Genomic_DNA"/>
</dbReference>
<reference evidence="18 19" key="1">
    <citation type="submission" date="2019-08" db="EMBL/GenBank/DDBJ databases">
        <title>Deep-cultivation of Planctomycetes and their phenomic and genomic characterization uncovers novel biology.</title>
        <authorList>
            <person name="Wiegand S."/>
            <person name="Jogler M."/>
            <person name="Boedeker C."/>
            <person name="Pinto D."/>
            <person name="Vollmers J."/>
            <person name="Rivas-Marin E."/>
            <person name="Kohn T."/>
            <person name="Peeters S.H."/>
            <person name="Heuer A."/>
            <person name="Rast P."/>
            <person name="Oberbeckmann S."/>
            <person name="Bunk B."/>
            <person name="Jeske O."/>
            <person name="Meyerdierks A."/>
            <person name="Storesund J.E."/>
            <person name="Kallscheuer N."/>
            <person name="Luecker S."/>
            <person name="Lage O.M."/>
            <person name="Pohl T."/>
            <person name="Merkel B.J."/>
            <person name="Hornburger P."/>
            <person name="Mueller R.-W."/>
            <person name="Bruemmer F."/>
            <person name="Labrenz M."/>
            <person name="Spormann A.M."/>
            <person name="Op den Camp H."/>
            <person name="Overmann J."/>
            <person name="Amann R."/>
            <person name="Jetten M.S.M."/>
            <person name="Mascher T."/>
            <person name="Medema M.H."/>
            <person name="Devos D.P."/>
            <person name="Kaster A.-K."/>
            <person name="Ovreas L."/>
            <person name="Rohde M."/>
            <person name="Galperin M.Y."/>
            <person name="Jogler C."/>
        </authorList>
    </citation>
    <scope>NUCLEOTIDE SEQUENCE [LARGE SCALE GENOMIC DNA]</scope>
    <source>
        <strain evidence="18 19">OJF2</strain>
    </source>
</reference>
<keyword evidence="12 15" id="KW-0472">Membrane</keyword>